<dbReference type="InterPro" id="IPR026960">
    <property type="entry name" value="RVT-Znf"/>
</dbReference>
<reference evidence="2" key="1">
    <citation type="submission" date="2018-02" db="EMBL/GenBank/DDBJ databases">
        <authorList>
            <person name="Cohen D.B."/>
            <person name="Kent A.D."/>
        </authorList>
    </citation>
    <scope>NUCLEOTIDE SEQUENCE</scope>
</reference>
<evidence type="ECO:0000313" key="2">
    <source>
        <dbReference type="EMBL" id="SPD30820.1"/>
    </source>
</evidence>
<accession>A0A2N9J2S6</accession>
<dbReference type="AlphaFoldDB" id="A0A2N9J2S6"/>
<evidence type="ECO:0000259" key="1">
    <source>
        <dbReference type="Pfam" id="PF13966"/>
    </source>
</evidence>
<protein>
    <recommendedName>
        <fullName evidence="1">Reverse transcriptase zinc-binding domain-containing protein</fullName>
    </recommendedName>
</protein>
<sequence length="308" mass="35009">MTQSHPKLIQGSWRVGKGLTIPINHPAWFSPHPNAPQHLLSQISTFGNLIDQHNACWRTQLITQLYDKRDSDLILSIPIPLIHSNATSDQLIWPYSITGEYQVKKAYDIIIHTESSLNPTTPANPNLWKRLWKIKLPLKILTFTWKLLHHAILVRSELNNRGIQCDRTCILCNNANETQDHLFLHCDLARAIWFGADINIRPITDTGTLVEQWLQALILMPNAASCHTTHLHMTLTLLWFLQSPTNNAGTTEMDNSTTRPNWQLQDNWQLLITTEGGVARNSRWQGIAFMGKTKDSHITLVGCKSTIA</sequence>
<feature type="domain" description="Reverse transcriptase zinc-binding" evidence="1">
    <location>
        <begin position="101"/>
        <end position="193"/>
    </location>
</feature>
<organism evidence="2">
    <name type="scientific">Fagus sylvatica</name>
    <name type="common">Beechnut</name>
    <dbReference type="NCBI Taxonomy" id="28930"/>
    <lineage>
        <taxon>Eukaryota</taxon>
        <taxon>Viridiplantae</taxon>
        <taxon>Streptophyta</taxon>
        <taxon>Embryophyta</taxon>
        <taxon>Tracheophyta</taxon>
        <taxon>Spermatophyta</taxon>
        <taxon>Magnoliopsida</taxon>
        <taxon>eudicotyledons</taxon>
        <taxon>Gunneridae</taxon>
        <taxon>Pentapetalae</taxon>
        <taxon>rosids</taxon>
        <taxon>fabids</taxon>
        <taxon>Fagales</taxon>
        <taxon>Fagaceae</taxon>
        <taxon>Fagus</taxon>
    </lineage>
</organism>
<name>A0A2N9J2S6_FAGSY</name>
<dbReference type="EMBL" id="OIVN01006334">
    <property type="protein sequence ID" value="SPD30820.1"/>
    <property type="molecule type" value="Genomic_DNA"/>
</dbReference>
<gene>
    <name evidence="2" type="ORF">FSB_LOCUS58702</name>
</gene>
<dbReference type="Pfam" id="PF13966">
    <property type="entry name" value="zf-RVT"/>
    <property type="match status" value="1"/>
</dbReference>
<proteinExistence type="predicted"/>